<sequence>MHGRQTKQKYSHIIERMQTKLAGWKANCLSLAGRATLVQSVCSTMLLYHMQHAMLPKGVISEIEKLERAFLWGSSPKKKRLHQISWNKICIPRRLGGLGILSLKDMNLAFLFKLVWQLLTYDNALWVRFFKGRYGITDKCLFESKCKASDSRFWKDIVKILPEFRKLVGWEIGDGSVINFWNDQWISKNTTLTSYCDRNDRNISGREKIKEFVNNFGHWDSFKLGKVIPQQVTNNILSLAPPDRLAGVDTPFWIPAWDAIWKSKNKYRDKFLLWRISHNSLPTRSKIASWNSLSSLCSICKTGRELNTHVIRDCPNTSHIWNYFVKPNDRTTFFLLPLKEWVTWNIKKGGMVSNIPWSMLFSIICSRVWDWRNKFINDNEFQYPLEPHKSILIYAKSQMSAFAVLKPVIPSVPVLPILWKKPEVGWVKVNTDGAVCKESKVAGCGGLIRDHDGVWIKGFERKIGFSNVLSAELWGIAEGLSLAWILGYRKVILESDCKDAIRSCTVVNSNEFQELPAVKKIREILRNDWEVQLKYTPRNANSCADFLAKSSLHCNSRLAIIDRIPDLISSVVAREASGSGDPGG</sequence>
<reference evidence="3" key="1">
    <citation type="submission" date="2020-09" db="EMBL/GenBank/DDBJ databases">
        <title>Genome-Enabled Discovery of Anthraquinone Biosynthesis in Senna tora.</title>
        <authorList>
            <person name="Kang S.-H."/>
            <person name="Pandey R.P."/>
            <person name="Lee C.-M."/>
            <person name="Sim J.-S."/>
            <person name="Jeong J.-T."/>
            <person name="Choi B.-S."/>
            <person name="Jung M."/>
            <person name="Ginzburg D."/>
            <person name="Zhao K."/>
            <person name="Won S.Y."/>
            <person name="Oh T.-J."/>
            <person name="Yu Y."/>
            <person name="Kim N.-H."/>
            <person name="Lee O.R."/>
            <person name="Lee T.-H."/>
            <person name="Bashyal P."/>
            <person name="Kim T.-S."/>
            <person name="Lee W.-H."/>
            <person name="Kawkins C."/>
            <person name="Kim C.-K."/>
            <person name="Kim J.S."/>
            <person name="Ahn B.O."/>
            <person name="Rhee S.Y."/>
            <person name="Sohng J.K."/>
        </authorList>
    </citation>
    <scope>NUCLEOTIDE SEQUENCE</scope>
    <source>
        <tissue evidence="3">Leaf</tissue>
    </source>
</reference>
<dbReference type="Proteomes" id="UP000634136">
    <property type="component" value="Unassembled WGS sequence"/>
</dbReference>
<dbReference type="InterPro" id="IPR053151">
    <property type="entry name" value="RNase_H-like"/>
</dbReference>
<gene>
    <name evidence="3" type="ORF">G2W53_039170</name>
</gene>
<dbReference type="SUPFAM" id="SSF53098">
    <property type="entry name" value="Ribonuclease H-like"/>
    <property type="match status" value="1"/>
</dbReference>
<dbReference type="PANTHER" id="PTHR47723">
    <property type="entry name" value="OS05G0353850 PROTEIN"/>
    <property type="match status" value="1"/>
</dbReference>
<dbReference type="Pfam" id="PF13456">
    <property type="entry name" value="RVT_3"/>
    <property type="match status" value="1"/>
</dbReference>
<dbReference type="InterPro" id="IPR036397">
    <property type="entry name" value="RNaseH_sf"/>
</dbReference>
<dbReference type="GO" id="GO:0004523">
    <property type="term" value="F:RNA-DNA hybrid ribonuclease activity"/>
    <property type="evidence" value="ECO:0007669"/>
    <property type="project" value="InterPro"/>
</dbReference>
<dbReference type="CDD" id="cd06222">
    <property type="entry name" value="RNase_H_like"/>
    <property type="match status" value="1"/>
</dbReference>
<dbReference type="InterPro" id="IPR044730">
    <property type="entry name" value="RNase_H-like_dom_plant"/>
</dbReference>
<protein>
    <submittedName>
        <fullName evidence="3">Ribonuclease H</fullName>
    </submittedName>
</protein>
<name>A0A834SN52_9FABA</name>
<evidence type="ECO:0000259" key="2">
    <source>
        <dbReference type="Pfam" id="PF13966"/>
    </source>
</evidence>
<keyword evidence="4" id="KW-1185">Reference proteome</keyword>
<evidence type="ECO:0000259" key="1">
    <source>
        <dbReference type="Pfam" id="PF13456"/>
    </source>
</evidence>
<dbReference type="InterPro" id="IPR002156">
    <property type="entry name" value="RNaseH_domain"/>
</dbReference>
<dbReference type="OrthoDB" id="1724700at2759"/>
<proteinExistence type="predicted"/>
<comment type="caution">
    <text evidence="3">The sequence shown here is derived from an EMBL/GenBank/DDBJ whole genome shotgun (WGS) entry which is preliminary data.</text>
</comment>
<dbReference type="InterPro" id="IPR012337">
    <property type="entry name" value="RNaseH-like_sf"/>
</dbReference>
<dbReference type="Pfam" id="PF13966">
    <property type="entry name" value="zf-RVT"/>
    <property type="match status" value="1"/>
</dbReference>
<evidence type="ECO:0000313" key="3">
    <source>
        <dbReference type="EMBL" id="KAF7807009.1"/>
    </source>
</evidence>
<dbReference type="EMBL" id="JAAIUW010000012">
    <property type="protein sequence ID" value="KAF7807009.1"/>
    <property type="molecule type" value="Genomic_DNA"/>
</dbReference>
<dbReference type="GO" id="GO:0003676">
    <property type="term" value="F:nucleic acid binding"/>
    <property type="evidence" value="ECO:0007669"/>
    <property type="project" value="InterPro"/>
</dbReference>
<organism evidence="3 4">
    <name type="scientific">Senna tora</name>
    <dbReference type="NCBI Taxonomy" id="362788"/>
    <lineage>
        <taxon>Eukaryota</taxon>
        <taxon>Viridiplantae</taxon>
        <taxon>Streptophyta</taxon>
        <taxon>Embryophyta</taxon>
        <taxon>Tracheophyta</taxon>
        <taxon>Spermatophyta</taxon>
        <taxon>Magnoliopsida</taxon>
        <taxon>eudicotyledons</taxon>
        <taxon>Gunneridae</taxon>
        <taxon>Pentapetalae</taxon>
        <taxon>rosids</taxon>
        <taxon>fabids</taxon>
        <taxon>Fabales</taxon>
        <taxon>Fabaceae</taxon>
        <taxon>Caesalpinioideae</taxon>
        <taxon>Cassia clade</taxon>
        <taxon>Senna</taxon>
    </lineage>
</organism>
<feature type="domain" description="Reverse transcriptase zinc-binding" evidence="2">
    <location>
        <begin position="256"/>
        <end position="321"/>
    </location>
</feature>
<accession>A0A834SN52</accession>
<dbReference type="AlphaFoldDB" id="A0A834SN52"/>
<dbReference type="PANTHER" id="PTHR47723:SF19">
    <property type="entry name" value="POLYNUCLEOTIDYL TRANSFERASE, RIBONUCLEASE H-LIKE SUPERFAMILY PROTEIN"/>
    <property type="match status" value="1"/>
</dbReference>
<dbReference type="Gene3D" id="3.30.420.10">
    <property type="entry name" value="Ribonuclease H-like superfamily/Ribonuclease H"/>
    <property type="match status" value="1"/>
</dbReference>
<feature type="domain" description="RNase H type-1" evidence="1">
    <location>
        <begin position="430"/>
        <end position="550"/>
    </location>
</feature>
<dbReference type="InterPro" id="IPR026960">
    <property type="entry name" value="RVT-Znf"/>
</dbReference>
<evidence type="ECO:0000313" key="4">
    <source>
        <dbReference type="Proteomes" id="UP000634136"/>
    </source>
</evidence>